<name>A0A1M6N627_9CLOT</name>
<keyword evidence="1" id="KW-1133">Transmembrane helix</keyword>
<feature type="transmembrane region" description="Helical" evidence="1">
    <location>
        <begin position="6"/>
        <end position="31"/>
    </location>
</feature>
<organism evidence="2 3">
    <name type="scientific">Clostridium amylolyticum</name>
    <dbReference type="NCBI Taxonomy" id="1121298"/>
    <lineage>
        <taxon>Bacteria</taxon>
        <taxon>Bacillati</taxon>
        <taxon>Bacillota</taxon>
        <taxon>Clostridia</taxon>
        <taxon>Eubacteriales</taxon>
        <taxon>Clostridiaceae</taxon>
        <taxon>Clostridium</taxon>
    </lineage>
</organism>
<reference evidence="2 3" key="1">
    <citation type="submission" date="2016-11" db="EMBL/GenBank/DDBJ databases">
        <authorList>
            <person name="Jaros S."/>
            <person name="Januszkiewicz K."/>
            <person name="Wedrychowicz H."/>
        </authorList>
    </citation>
    <scope>NUCLEOTIDE SEQUENCE [LARGE SCALE GENOMIC DNA]</scope>
    <source>
        <strain evidence="2 3">DSM 21864</strain>
    </source>
</reference>
<protein>
    <submittedName>
        <fullName evidence="2">Uncharacterized protein</fullName>
    </submittedName>
</protein>
<accession>A0A1M6N627</accession>
<keyword evidence="1" id="KW-0472">Membrane</keyword>
<keyword evidence="1" id="KW-0812">Transmembrane</keyword>
<sequence>MDYVKYVLNILAVLFIVIVITKVWMVIANYISEQFGIGKFFCKLIMKVKKRRTGIKS</sequence>
<dbReference type="AlphaFoldDB" id="A0A1M6N627"/>
<dbReference type="Proteomes" id="UP000184080">
    <property type="component" value="Unassembled WGS sequence"/>
</dbReference>
<evidence type="ECO:0000313" key="2">
    <source>
        <dbReference type="EMBL" id="SHJ91179.1"/>
    </source>
</evidence>
<dbReference type="RefSeq" id="WP_178140781.1">
    <property type="nucleotide sequence ID" value="NZ_FQZO01000010.1"/>
</dbReference>
<gene>
    <name evidence="2" type="ORF">SAMN05444401_0107</name>
</gene>
<keyword evidence="3" id="KW-1185">Reference proteome</keyword>
<evidence type="ECO:0000256" key="1">
    <source>
        <dbReference type="SAM" id="Phobius"/>
    </source>
</evidence>
<dbReference type="EMBL" id="FQZO01000010">
    <property type="protein sequence ID" value="SHJ91179.1"/>
    <property type="molecule type" value="Genomic_DNA"/>
</dbReference>
<evidence type="ECO:0000313" key="3">
    <source>
        <dbReference type="Proteomes" id="UP000184080"/>
    </source>
</evidence>
<dbReference type="STRING" id="1121298.SAMN05444401_0107"/>
<proteinExistence type="predicted"/>